<reference evidence="1" key="1">
    <citation type="submission" date="2020-11" db="EMBL/GenBank/DDBJ databases">
        <authorList>
            <consortium name="DOE Joint Genome Institute"/>
            <person name="Ahrendt S."/>
            <person name="Riley R."/>
            <person name="Andreopoulos W."/>
            <person name="LaButti K."/>
            <person name="Pangilinan J."/>
            <person name="Ruiz-duenas F.J."/>
            <person name="Barrasa J.M."/>
            <person name="Sanchez-Garcia M."/>
            <person name="Camarero S."/>
            <person name="Miyauchi S."/>
            <person name="Serrano A."/>
            <person name="Linde D."/>
            <person name="Babiker R."/>
            <person name="Drula E."/>
            <person name="Ayuso-Fernandez I."/>
            <person name="Pacheco R."/>
            <person name="Padilla G."/>
            <person name="Ferreira P."/>
            <person name="Barriuso J."/>
            <person name="Kellner H."/>
            <person name="Castanera R."/>
            <person name="Alfaro M."/>
            <person name="Ramirez L."/>
            <person name="Pisabarro A.G."/>
            <person name="Kuo A."/>
            <person name="Tritt A."/>
            <person name="Lipzen A."/>
            <person name="He G."/>
            <person name="Yan M."/>
            <person name="Ng V."/>
            <person name="Cullen D."/>
            <person name="Martin F."/>
            <person name="Rosso M.-N."/>
            <person name="Henrissat B."/>
            <person name="Hibbett D."/>
            <person name="Martinez A.T."/>
            <person name="Grigoriev I.V."/>
        </authorList>
    </citation>
    <scope>NUCLEOTIDE SEQUENCE</scope>
    <source>
        <strain evidence="1">AH 44721</strain>
    </source>
</reference>
<dbReference type="OrthoDB" id="2985946at2759"/>
<evidence type="ECO:0000313" key="1">
    <source>
        <dbReference type="EMBL" id="KAF8901003.1"/>
    </source>
</evidence>
<comment type="caution">
    <text evidence="1">The sequence shown here is derived from an EMBL/GenBank/DDBJ whole genome shotgun (WGS) entry which is preliminary data.</text>
</comment>
<sequence length="353" mass="39839">MTGIASYIRAFSVHMVGTASMVRPTLDDGTMAIIFRKIFNTGEPGSAPHSLSLTFGTTANLRSTFDWSTLNQDFLQAFHGLCRKPLLTTLHLSRFINLPPTLLINTAIKTVKLSQIRLFGTQSYEFTDPPTFIAAPNDDPVISDLPFQKDQVVFLESIDTDQSFPLLEILDMTPGRSIPPSVIFSKLRNLTLQIEDRNDFEKAESLLTHSAASLEQLEVNVSFHQHVADPIDFAQLPSGLKSLIVKHNCISYKDPGISIILPISSCLLSRPPPTLEKIEMTLFLFSGYEDRTVSDIFEGHQYALLDELFSHPRFYCLKHLTLRFIFNLYVDKPLIRGNFKRMPQPMSEGLFQR</sequence>
<name>A0A9P5TNI2_GYMJU</name>
<keyword evidence="2" id="KW-1185">Reference proteome</keyword>
<dbReference type="Proteomes" id="UP000724874">
    <property type="component" value="Unassembled WGS sequence"/>
</dbReference>
<organism evidence="1 2">
    <name type="scientific">Gymnopilus junonius</name>
    <name type="common">Spectacular rustgill mushroom</name>
    <name type="synonym">Gymnopilus spectabilis subsp. junonius</name>
    <dbReference type="NCBI Taxonomy" id="109634"/>
    <lineage>
        <taxon>Eukaryota</taxon>
        <taxon>Fungi</taxon>
        <taxon>Dikarya</taxon>
        <taxon>Basidiomycota</taxon>
        <taxon>Agaricomycotina</taxon>
        <taxon>Agaricomycetes</taxon>
        <taxon>Agaricomycetidae</taxon>
        <taxon>Agaricales</taxon>
        <taxon>Agaricineae</taxon>
        <taxon>Hymenogastraceae</taxon>
        <taxon>Gymnopilus</taxon>
    </lineage>
</organism>
<dbReference type="EMBL" id="JADNYJ010000044">
    <property type="protein sequence ID" value="KAF8901003.1"/>
    <property type="molecule type" value="Genomic_DNA"/>
</dbReference>
<accession>A0A9P5TNI2</accession>
<gene>
    <name evidence="1" type="ORF">CPB84DRAFT_994363</name>
</gene>
<dbReference type="AlphaFoldDB" id="A0A9P5TNI2"/>
<evidence type="ECO:0000313" key="2">
    <source>
        <dbReference type="Proteomes" id="UP000724874"/>
    </source>
</evidence>
<protein>
    <submittedName>
        <fullName evidence="1">Uncharacterized protein</fullName>
    </submittedName>
</protein>
<proteinExistence type="predicted"/>